<dbReference type="GO" id="GO:0005840">
    <property type="term" value="C:ribosome"/>
    <property type="evidence" value="ECO:0007669"/>
    <property type="project" value="UniProtKB-KW"/>
</dbReference>
<protein>
    <submittedName>
        <fullName evidence="2">Large subunit ribosomal protein L17</fullName>
    </submittedName>
</protein>
<feature type="region of interest" description="Disordered" evidence="1">
    <location>
        <begin position="58"/>
        <end position="77"/>
    </location>
</feature>
<sequence length="126" mass="12124">MTDREPGVGGDAGAAGVSAGGGDQGATFEGETTGPGGDTSPAVVSGDVDPESQQVVTDVFSPDGERQDDNAVTPQPKAVNVAVVEDPVLSPDVAAAAAAEIEAAELGDAATAGTHSPGGESAPDPR</sequence>
<dbReference type="Proteomes" id="UP000183642">
    <property type="component" value="Unassembled WGS sequence"/>
</dbReference>
<dbReference type="OrthoDB" id="5195312at2"/>
<dbReference type="AlphaFoldDB" id="A0A1I5F7Z5"/>
<reference evidence="3" key="1">
    <citation type="submission" date="2016-10" db="EMBL/GenBank/DDBJ databases">
        <authorList>
            <person name="Varghese N."/>
            <person name="Submissions S."/>
        </authorList>
    </citation>
    <scope>NUCLEOTIDE SEQUENCE [LARGE SCALE GENOMIC DNA]</scope>
    <source>
        <strain evidence="3">DSM 43161</strain>
    </source>
</reference>
<evidence type="ECO:0000256" key="1">
    <source>
        <dbReference type="SAM" id="MobiDB-lite"/>
    </source>
</evidence>
<keyword evidence="2" id="KW-0689">Ribosomal protein</keyword>
<dbReference type="EMBL" id="FOWE01000004">
    <property type="protein sequence ID" value="SFO19862.1"/>
    <property type="molecule type" value="Genomic_DNA"/>
</dbReference>
<evidence type="ECO:0000313" key="3">
    <source>
        <dbReference type="Proteomes" id="UP000183642"/>
    </source>
</evidence>
<feature type="region of interest" description="Disordered" evidence="1">
    <location>
        <begin position="1"/>
        <end position="53"/>
    </location>
</feature>
<feature type="region of interest" description="Disordered" evidence="1">
    <location>
        <begin position="106"/>
        <end position="126"/>
    </location>
</feature>
<keyword evidence="2" id="KW-0687">Ribonucleoprotein</keyword>
<feature type="compositionally biased region" description="Gly residues" evidence="1">
    <location>
        <begin position="7"/>
        <end position="24"/>
    </location>
</feature>
<organism evidence="2 3">
    <name type="scientific">Geodermatophilus obscurus</name>
    <dbReference type="NCBI Taxonomy" id="1861"/>
    <lineage>
        <taxon>Bacteria</taxon>
        <taxon>Bacillati</taxon>
        <taxon>Actinomycetota</taxon>
        <taxon>Actinomycetes</taxon>
        <taxon>Geodermatophilales</taxon>
        <taxon>Geodermatophilaceae</taxon>
        <taxon>Geodermatophilus</taxon>
    </lineage>
</organism>
<keyword evidence="3" id="KW-1185">Reference proteome</keyword>
<accession>A0A1I5F7Z5</accession>
<gene>
    <name evidence="2" type="ORF">SAMN05660359_01964</name>
</gene>
<proteinExistence type="predicted"/>
<evidence type="ECO:0000313" key="2">
    <source>
        <dbReference type="EMBL" id="SFO19862.1"/>
    </source>
</evidence>
<name>A0A1I5F7Z5_9ACTN</name>
<dbReference type="RefSeq" id="WP_075013325.1">
    <property type="nucleotide sequence ID" value="NZ_FOWE01000004.1"/>
</dbReference>